<dbReference type="EMBL" id="BSYO01000005">
    <property type="protein sequence ID" value="GMH04519.1"/>
    <property type="molecule type" value="Genomic_DNA"/>
</dbReference>
<dbReference type="Proteomes" id="UP001279734">
    <property type="component" value="Unassembled WGS sequence"/>
</dbReference>
<evidence type="ECO:0000313" key="2">
    <source>
        <dbReference type="EMBL" id="GMH04519.1"/>
    </source>
</evidence>
<organism evidence="2 3">
    <name type="scientific">Nepenthes gracilis</name>
    <name type="common">Slender pitcher plant</name>
    <dbReference type="NCBI Taxonomy" id="150966"/>
    <lineage>
        <taxon>Eukaryota</taxon>
        <taxon>Viridiplantae</taxon>
        <taxon>Streptophyta</taxon>
        <taxon>Embryophyta</taxon>
        <taxon>Tracheophyta</taxon>
        <taxon>Spermatophyta</taxon>
        <taxon>Magnoliopsida</taxon>
        <taxon>eudicotyledons</taxon>
        <taxon>Gunneridae</taxon>
        <taxon>Pentapetalae</taxon>
        <taxon>Caryophyllales</taxon>
        <taxon>Nepenthaceae</taxon>
        <taxon>Nepenthes</taxon>
    </lineage>
</organism>
<reference evidence="2" key="1">
    <citation type="submission" date="2023-05" db="EMBL/GenBank/DDBJ databases">
        <title>Nepenthes gracilis genome sequencing.</title>
        <authorList>
            <person name="Fukushima K."/>
        </authorList>
    </citation>
    <scope>NUCLEOTIDE SEQUENCE</scope>
    <source>
        <strain evidence="2">SING2019-196</strain>
    </source>
</reference>
<sequence>MILYDSFTSWINSFLACMGGCLGNRTKQACILAADKPLKGPPHHGRIGEKFCKLDYLSTTSTYDIDNSAAQSQRSISSLNTSNQSFCGDLGSGSTSGNNEFVNHGLLLWNQIRLQWTGGRRHVNQSCHFRESRISLSATYDRLLASKEHFGQAIPLSEMVDFLVDVWEQEGLYD</sequence>
<protein>
    <recommendedName>
        <fullName evidence="1">Gag1-like clamp domain-containing protein</fullName>
    </recommendedName>
</protein>
<comment type="caution">
    <text evidence="2">The sequence shown here is derived from an EMBL/GenBank/DDBJ whole genome shotgun (WGS) entry which is preliminary data.</text>
</comment>
<dbReference type="InterPro" id="IPR025124">
    <property type="entry name" value="Gag1-like_clamp"/>
</dbReference>
<keyword evidence="3" id="KW-1185">Reference proteome</keyword>
<feature type="domain" description="Gag1-like clamp" evidence="1">
    <location>
        <begin position="135"/>
        <end position="174"/>
    </location>
</feature>
<accession>A0AAD3S4V1</accession>
<dbReference type="PANTHER" id="PTHR33373:SF13">
    <property type="entry name" value="DUF4050 DOMAIN-CONTAINING PROTEIN"/>
    <property type="match status" value="1"/>
</dbReference>
<name>A0AAD3S4V1_NEPGR</name>
<evidence type="ECO:0000259" key="1">
    <source>
        <dbReference type="Pfam" id="PF13259"/>
    </source>
</evidence>
<dbReference type="AlphaFoldDB" id="A0AAD3S4V1"/>
<gene>
    <name evidence="2" type="ORF">Nepgr_006359</name>
</gene>
<dbReference type="PANTHER" id="PTHR33373">
    <property type="entry name" value="OS07G0479600 PROTEIN"/>
    <property type="match status" value="1"/>
</dbReference>
<evidence type="ECO:0000313" key="3">
    <source>
        <dbReference type="Proteomes" id="UP001279734"/>
    </source>
</evidence>
<feature type="domain" description="Gag1-like clamp" evidence="1">
    <location>
        <begin position="61"/>
        <end position="131"/>
    </location>
</feature>
<dbReference type="Pfam" id="PF13259">
    <property type="entry name" value="clamp_Gag1-like"/>
    <property type="match status" value="2"/>
</dbReference>
<proteinExistence type="predicted"/>